<evidence type="ECO:0000256" key="5">
    <source>
        <dbReference type="ARBA" id="ARBA00022723"/>
    </source>
</evidence>
<dbReference type="GO" id="GO:0004222">
    <property type="term" value="F:metalloendopeptidase activity"/>
    <property type="evidence" value="ECO:0007669"/>
    <property type="project" value="InterPro"/>
</dbReference>
<dbReference type="GO" id="GO:0005737">
    <property type="term" value="C:cytoplasm"/>
    <property type="evidence" value="ECO:0007669"/>
    <property type="project" value="UniProtKB-SubCell"/>
</dbReference>
<dbReference type="Gene3D" id="3.40.390.30">
    <property type="entry name" value="Metalloproteases ('zincins'), catalytic domain"/>
    <property type="match status" value="1"/>
</dbReference>
<dbReference type="InterPro" id="IPR023091">
    <property type="entry name" value="MetalPrtase_cat_dom_sf_prd"/>
</dbReference>
<sequence length="160" mass="18449">MDLAIIDQTKDGVSQYHQDLVRAVLDYAGRYLKLPDNTEMSVTFMNNDEIHRYNKTYRGIDKPTDVISFAIEEDGDDFPVLPDEEMDEELAKNIGDILVSVDIIASQAEYLGHSYERELGFLVVHGFLHLNGYDHMLGDAEEKEMFDLQRKILDDYGLRR</sequence>
<dbReference type="PANTHER" id="PTHR46986:SF1">
    <property type="entry name" value="ENDORIBONUCLEASE YBEY, CHLOROPLASTIC"/>
    <property type="match status" value="1"/>
</dbReference>
<dbReference type="STRING" id="33968.BMS77_07215"/>
<evidence type="ECO:0000313" key="11">
    <source>
        <dbReference type="Proteomes" id="UP000192288"/>
    </source>
</evidence>
<evidence type="ECO:0000256" key="9">
    <source>
        <dbReference type="HAMAP-Rule" id="MF_00009"/>
    </source>
</evidence>
<evidence type="ECO:0000256" key="7">
    <source>
        <dbReference type="ARBA" id="ARBA00022801"/>
    </source>
</evidence>
<dbReference type="EMBL" id="MPLS01000007">
    <property type="protein sequence ID" value="ORI98208.1"/>
    <property type="molecule type" value="Genomic_DNA"/>
</dbReference>
<evidence type="ECO:0000256" key="8">
    <source>
        <dbReference type="ARBA" id="ARBA00022833"/>
    </source>
</evidence>
<feature type="binding site" evidence="9">
    <location>
        <position position="135"/>
    </location>
    <ligand>
        <name>Zn(2+)</name>
        <dbReference type="ChEBI" id="CHEBI:29105"/>
        <note>catalytic</note>
    </ligand>
</feature>
<protein>
    <recommendedName>
        <fullName evidence="9">Endoribonuclease YbeY</fullName>
        <ecNumber evidence="9">3.1.-.-</ecNumber>
    </recommendedName>
</protein>
<gene>
    <name evidence="9" type="primary">ybeY</name>
    <name evidence="10" type="ORF">BMR96_03135</name>
</gene>
<name>A0A1X0VES2_LEUPS</name>
<dbReference type="EC" id="3.1.-.-" evidence="9"/>
<comment type="similarity">
    <text evidence="1 9">Belongs to the endoribonuclease YbeY family.</text>
</comment>
<dbReference type="Pfam" id="PF02130">
    <property type="entry name" value="YbeY"/>
    <property type="match status" value="1"/>
</dbReference>
<keyword evidence="4 9" id="KW-0540">Nuclease</keyword>
<keyword evidence="8 9" id="KW-0862">Zinc</keyword>
<evidence type="ECO:0000256" key="3">
    <source>
        <dbReference type="ARBA" id="ARBA00022552"/>
    </source>
</evidence>
<proteinExistence type="inferred from homology"/>
<dbReference type="AlphaFoldDB" id="A0A1X0VES2"/>
<dbReference type="InterPro" id="IPR002036">
    <property type="entry name" value="YbeY"/>
</dbReference>
<evidence type="ECO:0000313" key="10">
    <source>
        <dbReference type="EMBL" id="ORI98208.1"/>
    </source>
</evidence>
<dbReference type="GO" id="GO:0004521">
    <property type="term" value="F:RNA endonuclease activity"/>
    <property type="evidence" value="ECO:0007669"/>
    <property type="project" value="UniProtKB-UniRule"/>
</dbReference>
<comment type="caution">
    <text evidence="10">The sequence shown here is derived from an EMBL/GenBank/DDBJ whole genome shotgun (WGS) entry which is preliminary data.</text>
</comment>
<keyword evidence="2 9" id="KW-0690">Ribosome biogenesis</keyword>
<dbReference type="NCBIfam" id="TIGR00043">
    <property type="entry name" value="rRNA maturation RNase YbeY"/>
    <property type="match status" value="1"/>
</dbReference>
<comment type="cofactor">
    <cofactor evidence="9">
        <name>Zn(2+)</name>
        <dbReference type="ChEBI" id="CHEBI:29105"/>
    </cofactor>
    <text evidence="9">Binds 1 zinc ion.</text>
</comment>
<keyword evidence="9" id="KW-0963">Cytoplasm</keyword>
<dbReference type="SUPFAM" id="SSF55486">
    <property type="entry name" value="Metalloproteases ('zincins'), catalytic domain"/>
    <property type="match status" value="1"/>
</dbReference>
<keyword evidence="6 9" id="KW-0255">Endonuclease</keyword>
<organism evidence="10 11">
    <name type="scientific">Leuconostoc pseudomesenteroides</name>
    <dbReference type="NCBI Taxonomy" id="33968"/>
    <lineage>
        <taxon>Bacteria</taxon>
        <taxon>Bacillati</taxon>
        <taxon>Bacillota</taxon>
        <taxon>Bacilli</taxon>
        <taxon>Lactobacillales</taxon>
        <taxon>Lactobacillaceae</taxon>
        <taxon>Leuconostoc</taxon>
    </lineage>
</organism>
<accession>A0A1X0VES2</accession>
<reference evidence="10 11" key="1">
    <citation type="journal article" date="2017" name="Front. Microbiol.">
        <title>Genomic Characterization of Dairy Associated Leuconostoc Species and Diversity of Leuconostocs in Undefined Mixed Mesophilic Starter Cultures.</title>
        <authorList>
            <person name="Frantzen C.A."/>
            <person name="Kot W."/>
            <person name="Pedersen T.B."/>
            <person name="Ardo Y.M."/>
            <person name="Broadbent J.R."/>
            <person name="Neve H."/>
            <person name="Hansen L.H."/>
            <person name="Dal Bello F."/>
            <person name="Ostlie H.M."/>
            <person name="Kleppen H.P."/>
            <person name="Vogensen F.K."/>
            <person name="Holo H."/>
        </authorList>
    </citation>
    <scope>NUCLEOTIDE SEQUENCE [LARGE SCALE GENOMIC DNA]</scope>
    <source>
        <strain evidence="10 11">LMGCF08</strain>
    </source>
</reference>
<evidence type="ECO:0000256" key="2">
    <source>
        <dbReference type="ARBA" id="ARBA00022517"/>
    </source>
</evidence>
<dbReference type="PANTHER" id="PTHR46986">
    <property type="entry name" value="ENDORIBONUCLEASE YBEY, CHLOROPLASTIC"/>
    <property type="match status" value="1"/>
</dbReference>
<dbReference type="RefSeq" id="WP_004913131.1">
    <property type="nucleotide sequence ID" value="NZ_MPLS01000007.1"/>
</dbReference>
<evidence type="ECO:0000256" key="1">
    <source>
        <dbReference type="ARBA" id="ARBA00010875"/>
    </source>
</evidence>
<dbReference type="GO" id="GO:0008270">
    <property type="term" value="F:zinc ion binding"/>
    <property type="evidence" value="ECO:0007669"/>
    <property type="project" value="UniProtKB-UniRule"/>
</dbReference>
<dbReference type="InterPro" id="IPR020549">
    <property type="entry name" value="YbeY_CS"/>
</dbReference>
<keyword evidence="5 9" id="KW-0479">Metal-binding</keyword>
<dbReference type="PROSITE" id="PS01306">
    <property type="entry name" value="UPF0054"/>
    <property type="match status" value="1"/>
</dbReference>
<dbReference type="eggNOG" id="COG0319">
    <property type="taxonomic scope" value="Bacteria"/>
</dbReference>
<dbReference type="HAMAP" id="MF_00009">
    <property type="entry name" value="Endoribonucl_YbeY"/>
    <property type="match status" value="1"/>
</dbReference>
<dbReference type="GO" id="GO:0006364">
    <property type="term" value="P:rRNA processing"/>
    <property type="evidence" value="ECO:0007669"/>
    <property type="project" value="UniProtKB-UniRule"/>
</dbReference>
<dbReference type="Proteomes" id="UP000192288">
    <property type="component" value="Unassembled WGS sequence"/>
</dbReference>
<comment type="function">
    <text evidence="9">Single strand-specific metallo-endoribonuclease involved in late-stage 70S ribosome quality control and in maturation of the 3' terminus of the 16S rRNA.</text>
</comment>
<keyword evidence="7 9" id="KW-0378">Hydrolase</keyword>
<keyword evidence="3 9" id="KW-0698">rRNA processing</keyword>
<feature type="binding site" evidence="9">
    <location>
        <position position="129"/>
    </location>
    <ligand>
        <name>Zn(2+)</name>
        <dbReference type="ChEBI" id="CHEBI:29105"/>
        <note>catalytic</note>
    </ligand>
</feature>
<evidence type="ECO:0000256" key="6">
    <source>
        <dbReference type="ARBA" id="ARBA00022759"/>
    </source>
</evidence>
<comment type="subcellular location">
    <subcellularLocation>
        <location evidence="9">Cytoplasm</location>
    </subcellularLocation>
</comment>
<feature type="binding site" evidence="9">
    <location>
        <position position="125"/>
    </location>
    <ligand>
        <name>Zn(2+)</name>
        <dbReference type="ChEBI" id="CHEBI:29105"/>
        <note>catalytic</note>
    </ligand>
</feature>
<evidence type="ECO:0000256" key="4">
    <source>
        <dbReference type="ARBA" id="ARBA00022722"/>
    </source>
</evidence>